<dbReference type="CDD" id="cd03801">
    <property type="entry name" value="GT4_PimA-like"/>
    <property type="match status" value="1"/>
</dbReference>
<dbReference type="EMBL" id="DXBG01000308">
    <property type="protein sequence ID" value="HIZ66841.1"/>
    <property type="molecule type" value="Genomic_DNA"/>
</dbReference>
<dbReference type="GO" id="GO:0009103">
    <property type="term" value="P:lipopolysaccharide biosynthetic process"/>
    <property type="evidence" value="ECO:0007669"/>
    <property type="project" value="TreeGrafter"/>
</dbReference>
<accession>A0A9D2FUA5</accession>
<dbReference type="Proteomes" id="UP000824056">
    <property type="component" value="Unassembled WGS sequence"/>
</dbReference>
<evidence type="ECO:0000259" key="2">
    <source>
        <dbReference type="Pfam" id="PF00534"/>
    </source>
</evidence>
<reference evidence="4" key="1">
    <citation type="journal article" date="2021" name="PeerJ">
        <title>Extensive microbial diversity within the chicken gut microbiome revealed by metagenomics and culture.</title>
        <authorList>
            <person name="Gilroy R."/>
            <person name="Ravi A."/>
            <person name="Getino M."/>
            <person name="Pursley I."/>
            <person name="Horton D.L."/>
            <person name="Alikhan N.F."/>
            <person name="Baker D."/>
            <person name="Gharbi K."/>
            <person name="Hall N."/>
            <person name="Watson M."/>
            <person name="Adriaenssens E.M."/>
            <person name="Foster-Nyarko E."/>
            <person name="Jarju S."/>
            <person name="Secka A."/>
            <person name="Antonio M."/>
            <person name="Oren A."/>
            <person name="Chaudhuri R.R."/>
            <person name="La Ragione R."/>
            <person name="Hildebrand F."/>
            <person name="Pallen M.J."/>
        </authorList>
    </citation>
    <scope>NUCLEOTIDE SEQUENCE</scope>
    <source>
        <strain evidence="4">1068</strain>
    </source>
</reference>
<dbReference type="AlphaFoldDB" id="A0A9D2FUA5"/>
<name>A0A9D2FUA5_9FIRM</name>
<dbReference type="InterPro" id="IPR001296">
    <property type="entry name" value="Glyco_trans_1"/>
</dbReference>
<dbReference type="Gene3D" id="3.40.50.2000">
    <property type="entry name" value="Glycogen Phosphorylase B"/>
    <property type="match status" value="2"/>
</dbReference>
<proteinExistence type="predicted"/>
<evidence type="ECO:0000256" key="1">
    <source>
        <dbReference type="ARBA" id="ARBA00022679"/>
    </source>
</evidence>
<evidence type="ECO:0000313" key="4">
    <source>
        <dbReference type="EMBL" id="HIZ66841.1"/>
    </source>
</evidence>
<protein>
    <submittedName>
        <fullName evidence="4">Glycosyltransferase family 4 protein</fullName>
    </submittedName>
</protein>
<gene>
    <name evidence="4" type="ORF">H9809_13245</name>
</gene>
<evidence type="ECO:0000259" key="3">
    <source>
        <dbReference type="Pfam" id="PF13439"/>
    </source>
</evidence>
<sequence length="376" mass="43609">MMRRINMLSKADMVKGQGVLSAHDEQVALAREVMKGKAEILENARIPCHITHYHSINPEYYLSIGKKKRQGTTVGYVHFLPETVENSISLPRAAKEIFYKYMISFYKRMDYLVTVNPVFIDKLEAYGIPREKVTYIPNVVSEENFYPLSREERLAARKKCGIKEDAFTILCVGQLQKRKGVFDFVAAAKKMPDCQFVWAGGFSFGKISQGYEEIKAMLKHLPANVKFLGLVDREKMNEIYNMADVMFLPSFEELFPMTILEAMNCGLPILVRNLSIYEPILFDYALRGENLDDFVRILRQLKEETDFYQRSAHAAYVGHKFYSREHVGEMWKEFYQGLLKDPGQCRETAKKRPAVKQGQTEEKGVVLWKNRRRQFT</sequence>
<feature type="domain" description="Glycosyltransferase subfamily 4-like N-terminal" evidence="3">
    <location>
        <begin position="48"/>
        <end position="142"/>
    </location>
</feature>
<dbReference type="InterPro" id="IPR028098">
    <property type="entry name" value="Glyco_trans_4-like_N"/>
</dbReference>
<reference evidence="4" key="2">
    <citation type="submission" date="2021-04" db="EMBL/GenBank/DDBJ databases">
        <authorList>
            <person name="Gilroy R."/>
        </authorList>
    </citation>
    <scope>NUCLEOTIDE SEQUENCE</scope>
    <source>
        <strain evidence="4">1068</strain>
    </source>
</reference>
<evidence type="ECO:0000313" key="5">
    <source>
        <dbReference type="Proteomes" id="UP000824056"/>
    </source>
</evidence>
<dbReference type="PANTHER" id="PTHR46401">
    <property type="entry name" value="GLYCOSYLTRANSFERASE WBBK-RELATED"/>
    <property type="match status" value="1"/>
</dbReference>
<dbReference type="PANTHER" id="PTHR46401:SF2">
    <property type="entry name" value="GLYCOSYLTRANSFERASE WBBK-RELATED"/>
    <property type="match status" value="1"/>
</dbReference>
<keyword evidence="1" id="KW-0808">Transferase</keyword>
<feature type="domain" description="Glycosyl transferase family 1" evidence="2">
    <location>
        <begin position="155"/>
        <end position="310"/>
    </location>
</feature>
<dbReference type="GO" id="GO:0016757">
    <property type="term" value="F:glycosyltransferase activity"/>
    <property type="evidence" value="ECO:0007669"/>
    <property type="project" value="InterPro"/>
</dbReference>
<organism evidence="4 5">
    <name type="scientific">Candidatus Blautia pullicola</name>
    <dbReference type="NCBI Taxonomy" id="2838498"/>
    <lineage>
        <taxon>Bacteria</taxon>
        <taxon>Bacillati</taxon>
        <taxon>Bacillota</taxon>
        <taxon>Clostridia</taxon>
        <taxon>Lachnospirales</taxon>
        <taxon>Lachnospiraceae</taxon>
        <taxon>Blautia</taxon>
    </lineage>
</organism>
<dbReference type="Pfam" id="PF00534">
    <property type="entry name" value="Glycos_transf_1"/>
    <property type="match status" value="1"/>
</dbReference>
<dbReference type="Pfam" id="PF13439">
    <property type="entry name" value="Glyco_transf_4"/>
    <property type="match status" value="1"/>
</dbReference>
<dbReference type="SUPFAM" id="SSF53756">
    <property type="entry name" value="UDP-Glycosyltransferase/glycogen phosphorylase"/>
    <property type="match status" value="1"/>
</dbReference>
<comment type="caution">
    <text evidence="4">The sequence shown here is derived from an EMBL/GenBank/DDBJ whole genome shotgun (WGS) entry which is preliminary data.</text>
</comment>